<dbReference type="GO" id="GO:0016042">
    <property type="term" value="P:lipid catabolic process"/>
    <property type="evidence" value="ECO:0007669"/>
    <property type="project" value="UniProtKB-UniRule"/>
</dbReference>
<reference evidence="17 18" key="1">
    <citation type="submission" date="2017-01" db="EMBL/GenBank/DDBJ databases">
        <authorList>
            <person name="Mah S.A."/>
            <person name="Swanson W.J."/>
            <person name="Moy G.W."/>
            <person name="Vacquier V.D."/>
        </authorList>
    </citation>
    <scope>NUCLEOTIDE SEQUENCE [LARGE SCALE GENOMIC DNA]</scope>
    <source>
        <strain evidence="17 18">RU36E</strain>
    </source>
</reference>
<evidence type="ECO:0000256" key="8">
    <source>
        <dbReference type="ARBA" id="ARBA00022963"/>
    </source>
</evidence>
<keyword evidence="8 16" id="KW-0442">Lipid degradation</keyword>
<evidence type="ECO:0000313" key="17">
    <source>
        <dbReference type="EMBL" id="SIQ90534.1"/>
    </source>
</evidence>
<dbReference type="RefSeq" id="WP_076428741.1">
    <property type="nucleotide sequence ID" value="NZ_FTMP01000010.1"/>
</dbReference>
<protein>
    <recommendedName>
        <fullName evidence="4 16">Lipase chaperone</fullName>
    </recommendedName>
    <alternativeName>
        <fullName evidence="16">Lipase activator protein</fullName>
    </alternativeName>
    <alternativeName>
        <fullName evidence="15 16">Lipase foldase</fullName>
    </alternativeName>
    <alternativeName>
        <fullName evidence="13 16">Lipase helper protein</fullName>
    </alternativeName>
    <alternativeName>
        <fullName evidence="14 16">Lipase modulator</fullName>
    </alternativeName>
</protein>
<evidence type="ECO:0000256" key="12">
    <source>
        <dbReference type="ARBA" id="ARBA00023186"/>
    </source>
</evidence>
<comment type="similarity">
    <text evidence="3 16">Belongs to the lipase chaperone family.</text>
</comment>
<dbReference type="AlphaFoldDB" id="A0A1N6WKC6"/>
<keyword evidence="7 16" id="KW-0812">Transmembrane</keyword>
<evidence type="ECO:0000256" key="1">
    <source>
        <dbReference type="ARBA" id="ARBA00003280"/>
    </source>
</evidence>
<evidence type="ECO:0000256" key="9">
    <source>
        <dbReference type="ARBA" id="ARBA00022989"/>
    </source>
</evidence>
<evidence type="ECO:0000256" key="14">
    <source>
        <dbReference type="ARBA" id="ARBA00031542"/>
    </source>
</evidence>
<dbReference type="GO" id="GO:0005886">
    <property type="term" value="C:plasma membrane"/>
    <property type="evidence" value="ECO:0007669"/>
    <property type="project" value="UniProtKB-SubCell"/>
</dbReference>
<dbReference type="InterPro" id="IPR004961">
    <property type="entry name" value="Lipase_chaperone"/>
</dbReference>
<dbReference type="GO" id="GO:0051082">
    <property type="term" value="F:unfolded protein binding"/>
    <property type="evidence" value="ECO:0007669"/>
    <property type="project" value="UniProtKB-UniRule"/>
</dbReference>
<keyword evidence="12 16" id="KW-0143">Chaperone</keyword>
<comment type="subcellular location">
    <subcellularLocation>
        <location evidence="2">Cell inner membrane</location>
        <topology evidence="2">Single-pass membrane protein</topology>
        <orientation evidence="2">Periplasmic side</orientation>
    </subcellularLocation>
</comment>
<dbReference type="GO" id="GO:0006457">
    <property type="term" value="P:protein folding"/>
    <property type="evidence" value="ECO:0007669"/>
    <property type="project" value="UniProtKB-UniRule"/>
</dbReference>
<keyword evidence="9 16" id="KW-1133">Transmembrane helix</keyword>
<dbReference type="Proteomes" id="UP000185841">
    <property type="component" value="Unassembled WGS sequence"/>
</dbReference>
<evidence type="ECO:0000256" key="3">
    <source>
        <dbReference type="ARBA" id="ARBA00010358"/>
    </source>
</evidence>
<evidence type="ECO:0000256" key="5">
    <source>
        <dbReference type="ARBA" id="ARBA00022475"/>
    </source>
</evidence>
<keyword evidence="10 16" id="KW-0443">Lipid metabolism</keyword>
<comment type="function">
    <text evidence="1 16">May be involved in the folding of the extracellular lipase during its passage through the periplasm.</text>
</comment>
<evidence type="ECO:0000313" key="18">
    <source>
        <dbReference type="Proteomes" id="UP000185841"/>
    </source>
</evidence>
<evidence type="ECO:0000256" key="15">
    <source>
        <dbReference type="ARBA" id="ARBA00033028"/>
    </source>
</evidence>
<dbReference type="EMBL" id="FTMP01000010">
    <property type="protein sequence ID" value="SIQ90534.1"/>
    <property type="molecule type" value="Genomic_DNA"/>
</dbReference>
<dbReference type="SUPFAM" id="SSF158855">
    <property type="entry name" value="Lipase chaperone-like"/>
    <property type="match status" value="1"/>
</dbReference>
<gene>
    <name evidence="16" type="primary">lifO</name>
    <name evidence="17" type="ORF">SAMN05878282_11029</name>
</gene>
<keyword evidence="5 16" id="KW-1003">Cell membrane</keyword>
<evidence type="ECO:0000256" key="6">
    <source>
        <dbReference type="ARBA" id="ARBA00022519"/>
    </source>
</evidence>
<keyword evidence="6 16" id="KW-0997">Cell inner membrane</keyword>
<evidence type="ECO:0000256" key="2">
    <source>
        <dbReference type="ARBA" id="ARBA00004383"/>
    </source>
</evidence>
<evidence type="ECO:0000256" key="13">
    <source>
        <dbReference type="ARBA" id="ARBA00030948"/>
    </source>
</evidence>
<evidence type="ECO:0000256" key="11">
    <source>
        <dbReference type="ARBA" id="ARBA00023136"/>
    </source>
</evidence>
<organism evidence="17 18">
    <name type="scientific">Aquipseudomonas alcaligenes</name>
    <name type="common">Pseudomonas alcaligenes</name>
    <dbReference type="NCBI Taxonomy" id="43263"/>
    <lineage>
        <taxon>Bacteria</taxon>
        <taxon>Pseudomonadati</taxon>
        <taxon>Pseudomonadota</taxon>
        <taxon>Gammaproteobacteria</taxon>
        <taxon>Pseudomonadales</taxon>
        <taxon>Pseudomonadaceae</taxon>
        <taxon>Aquipseudomonas</taxon>
    </lineage>
</organism>
<proteinExistence type="inferred from homology"/>
<keyword evidence="11 16" id="KW-0472">Membrane</keyword>
<evidence type="ECO:0000256" key="10">
    <source>
        <dbReference type="ARBA" id="ARBA00023098"/>
    </source>
</evidence>
<dbReference type="HAMAP" id="MF_00790">
    <property type="entry name" value="Lipase_chap"/>
    <property type="match status" value="1"/>
</dbReference>
<sequence>MSSRIILSALALGAVVVGGTLLLYRPVPLPATAAPLTATAIPEDSRSREARDLNHNLRETPATRLADPGPLPPSLAGAHHGVQLRMDAQGHLFLQADLLHLFDFYLAGREEEGLDKVLRRIHRDLATQLREPALDQARDLLRRYVDYRIALQGLPEADASLDAGALRQRLDALNALRQQFFSADEYALFFTRENAEDEYMVQRLALTRQAGLSEEQRAQALAELELQLPEEVRMARAESIRHGELYAATQTLQEQGASAEEIRQLREQTLGSAAADALADLDRQQAAWQQRLSDYAAERNRLRQSGLNDSQLQAAIAELQSSRFDERERLRVQALDPEL</sequence>
<evidence type="ECO:0000256" key="7">
    <source>
        <dbReference type="ARBA" id="ARBA00022692"/>
    </source>
</evidence>
<evidence type="ECO:0000256" key="16">
    <source>
        <dbReference type="HAMAP-Rule" id="MF_00790"/>
    </source>
</evidence>
<dbReference type="Pfam" id="PF03280">
    <property type="entry name" value="Lipase_chap"/>
    <property type="match status" value="1"/>
</dbReference>
<name>A0A1N6WKC6_AQUAC</name>
<accession>A0A1N6WKC6</accession>
<evidence type="ECO:0000256" key="4">
    <source>
        <dbReference type="ARBA" id="ARBA00019692"/>
    </source>
</evidence>